<dbReference type="AlphaFoldDB" id="A0A1T4PWR6"/>
<keyword evidence="3" id="KW-1185">Reference proteome</keyword>
<proteinExistence type="predicted"/>
<dbReference type="STRING" id="413434.SAMN04488132_1072"/>
<protein>
    <submittedName>
        <fullName evidence="2">Uncharacterized protein</fullName>
    </submittedName>
</protein>
<evidence type="ECO:0000313" key="2">
    <source>
        <dbReference type="EMBL" id="SJZ95963.1"/>
    </source>
</evidence>
<feature type="chain" id="PRO_5012910838" evidence="1">
    <location>
        <begin position="26"/>
        <end position="279"/>
    </location>
</feature>
<keyword evidence="1" id="KW-0732">Signal</keyword>
<evidence type="ECO:0000256" key="1">
    <source>
        <dbReference type="SAM" id="SignalP"/>
    </source>
</evidence>
<reference evidence="2 3" key="1">
    <citation type="submission" date="2017-02" db="EMBL/GenBank/DDBJ databases">
        <authorList>
            <person name="Peterson S.W."/>
        </authorList>
    </citation>
    <scope>NUCLEOTIDE SEQUENCE [LARGE SCALE GENOMIC DNA]</scope>
    <source>
        <strain evidence="2 3">DSM 22335</strain>
    </source>
</reference>
<dbReference type="OrthoDB" id="9765957at2"/>
<dbReference type="RefSeq" id="WP_139367134.1">
    <property type="nucleotide sequence ID" value="NZ_FUWH01000007.1"/>
</dbReference>
<dbReference type="EMBL" id="FUWH01000007">
    <property type="protein sequence ID" value="SJZ95963.1"/>
    <property type="molecule type" value="Genomic_DNA"/>
</dbReference>
<gene>
    <name evidence="2" type="ORF">SAMN04488132_1072</name>
</gene>
<dbReference type="Proteomes" id="UP000190888">
    <property type="component" value="Unassembled WGS sequence"/>
</dbReference>
<evidence type="ECO:0000313" key="3">
    <source>
        <dbReference type="Proteomes" id="UP000190888"/>
    </source>
</evidence>
<accession>A0A1T4PWR6</accession>
<sequence length="279" mass="29934">MKCISTLVRNILMVAFLLAAAVAQAQPPAGYSFQAVAKDPLGNVAKNRTVYVKGAIFQTAAIGGTLMLEETFQVQSNNDGVFTIIIGQGTKTQASPLNSLAQVPWANGPFFFNLKVAIAPTIPASWWVAADNYQDYGTTQLWSVPYALYAGNASVTNVNTSIQAGPPNTFLVTDSLGNVNWRTPQAAQVNVTEVRNVNLSVITGQSVNIQPNTTSVVRIPMPGVKQGDPVLISAQGDYINWSVYNAWIGVNDTVSVRFANYTDAPVTVFGSQYKVVVIK</sequence>
<name>A0A1T4PWR6_9BACT</name>
<feature type="signal peptide" evidence="1">
    <location>
        <begin position="1"/>
        <end position="25"/>
    </location>
</feature>
<organism evidence="2 3">
    <name type="scientific">Sediminibacterium ginsengisoli</name>
    <dbReference type="NCBI Taxonomy" id="413434"/>
    <lineage>
        <taxon>Bacteria</taxon>
        <taxon>Pseudomonadati</taxon>
        <taxon>Bacteroidota</taxon>
        <taxon>Chitinophagia</taxon>
        <taxon>Chitinophagales</taxon>
        <taxon>Chitinophagaceae</taxon>
        <taxon>Sediminibacterium</taxon>
    </lineage>
</organism>